<dbReference type="PROSITE" id="PS50181">
    <property type="entry name" value="FBOX"/>
    <property type="match status" value="1"/>
</dbReference>
<evidence type="ECO:0000259" key="1">
    <source>
        <dbReference type="PROSITE" id="PS50181"/>
    </source>
</evidence>
<dbReference type="EMBL" id="JBDFQZ010000014">
    <property type="protein sequence ID" value="KAK9665524.1"/>
    <property type="molecule type" value="Genomic_DNA"/>
</dbReference>
<evidence type="ECO:0000313" key="2">
    <source>
        <dbReference type="EMBL" id="KAK9665524.1"/>
    </source>
</evidence>
<dbReference type="AlphaFoldDB" id="A0AAW1GPR2"/>
<dbReference type="PANTHER" id="PTHR31293:SF12">
    <property type="entry name" value="RNI-LIKE SUPERFAMILY PROTEIN"/>
    <property type="match status" value="1"/>
</dbReference>
<reference evidence="2" key="1">
    <citation type="submission" date="2024-03" db="EMBL/GenBank/DDBJ databases">
        <title>WGS assembly of Saponaria officinalis var. Norfolk2.</title>
        <authorList>
            <person name="Jenkins J."/>
            <person name="Shu S."/>
            <person name="Grimwood J."/>
            <person name="Barry K."/>
            <person name="Goodstein D."/>
            <person name="Schmutz J."/>
            <person name="Leebens-Mack J."/>
            <person name="Osbourn A."/>
        </authorList>
    </citation>
    <scope>NUCLEOTIDE SEQUENCE [LARGE SCALE GENOMIC DNA]</scope>
    <source>
        <strain evidence="2">JIC</strain>
    </source>
</reference>
<dbReference type="InterPro" id="IPR053781">
    <property type="entry name" value="F-box_AtFBL13-like"/>
</dbReference>
<dbReference type="SUPFAM" id="SSF81383">
    <property type="entry name" value="F-box domain"/>
    <property type="match status" value="1"/>
</dbReference>
<dbReference type="Pfam" id="PF00646">
    <property type="entry name" value="F-box"/>
    <property type="match status" value="1"/>
</dbReference>
<feature type="domain" description="F-box" evidence="1">
    <location>
        <begin position="49"/>
        <end position="98"/>
    </location>
</feature>
<dbReference type="PANTHER" id="PTHR31293">
    <property type="entry name" value="RNI-LIKE SUPERFAMILY PROTEIN"/>
    <property type="match status" value="1"/>
</dbReference>
<sequence length="98" mass="11221">MSKDRLLTMGELKRAKRVLIDHQIKERKSNLMLGLSEPSIKDEGRTAAHDPISKLPDEILAMILNPLPLREAARTSILSKRWRHVWSSALKLDLTLRT</sequence>
<proteinExistence type="predicted"/>
<gene>
    <name evidence="2" type="ORF">RND81_14G117900</name>
</gene>
<dbReference type="InterPro" id="IPR055294">
    <property type="entry name" value="FBL60-like"/>
</dbReference>
<protein>
    <recommendedName>
        <fullName evidence="1">F-box domain-containing protein</fullName>
    </recommendedName>
</protein>
<dbReference type="Gene3D" id="1.20.1280.50">
    <property type="match status" value="1"/>
</dbReference>
<accession>A0AAW1GPR2</accession>
<name>A0AAW1GPR2_SAPOF</name>
<dbReference type="InterPro" id="IPR001810">
    <property type="entry name" value="F-box_dom"/>
</dbReference>
<dbReference type="CDD" id="cd22160">
    <property type="entry name" value="F-box_AtFBL13-like"/>
    <property type="match status" value="1"/>
</dbReference>
<keyword evidence="3" id="KW-1185">Reference proteome</keyword>
<dbReference type="InterPro" id="IPR036047">
    <property type="entry name" value="F-box-like_dom_sf"/>
</dbReference>
<organism evidence="2 3">
    <name type="scientific">Saponaria officinalis</name>
    <name type="common">Common soapwort</name>
    <name type="synonym">Lychnis saponaria</name>
    <dbReference type="NCBI Taxonomy" id="3572"/>
    <lineage>
        <taxon>Eukaryota</taxon>
        <taxon>Viridiplantae</taxon>
        <taxon>Streptophyta</taxon>
        <taxon>Embryophyta</taxon>
        <taxon>Tracheophyta</taxon>
        <taxon>Spermatophyta</taxon>
        <taxon>Magnoliopsida</taxon>
        <taxon>eudicotyledons</taxon>
        <taxon>Gunneridae</taxon>
        <taxon>Pentapetalae</taxon>
        <taxon>Caryophyllales</taxon>
        <taxon>Caryophyllaceae</taxon>
        <taxon>Caryophylleae</taxon>
        <taxon>Saponaria</taxon>
    </lineage>
</organism>
<dbReference type="SMART" id="SM00256">
    <property type="entry name" value="FBOX"/>
    <property type="match status" value="1"/>
</dbReference>
<evidence type="ECO:0000313" key="3">
    <source>
        <dbReference type="Proteomes" id="UP001443914"/>
    </source>
</evidence>
<dbReference type="Proteomes" id="UP001443914">
    <property type="component" value="Unassembled WGS sequence"/>
</dbReference>
<comment type="caution">
    <text evidence="2">The sequence shown here is derived from an EMBL/GenBank/DDBJ whole genome shotgun (WGS) entry which is preliminary data.</text>
</comment>